<reference evidence="1 2" key="1">
    <citation type="submission" date="2018-08" db="EMBL/GenBank/DDBJ databases">
        <title>Bacillus chawlae sp. nov., Bacillus glennii sp. nov., and Bacillus saganii sp. nov. Isolated from the Vehicle Assembly Building at Kennedy Space Center where the Viking Spacecraft were Assembled.</title>
        <authorList>
            <person name="Seuylemezian A."/>
            <person name="Vaishampayan P."/>
        </authorList>
    </citation>
    <scope>NUCLEOTIDE SEQUENCE [LARGE SCALE GENOMIC DNA]</scope>
    <source>
        <strain evidence="1 2">V44-8</strain>
    </source>
</reference>
<dbReference type="EMBL" id="QVTD01000005">
    <property type="protein sequence ID" value="RFU63741.1"/>
    <property type="molecule type" value="Genomic_DNA"/>
</dbReference>
<proteinExistence type="predicted"/>
<gene>
    <name evidence="1" type="ORF">D0466_09720</name>
</gene>
<organism evidence="1 2">
    <name type="scientific">Peribacillus glennii</name>
    <dbReference type="NCBI Taxonomy" id="2303991"/>
    <lineage>
        <taxon>Bacteria</taxon>
        <taxon>Bacillati</taxon>
        <taxon>Bacillota</taxon>
        <taxon>Bacilli</taxon>
        <taxon>Bacillales</taxon>
        <taxon>Bacillaceae</taxon>
        <taxon>Peribacillus</taxon>
    </lineage>
</organism>
<protein>
    <submittedName>
        <fullName evidence="1">Uncharacterized protein</fullName>
    </submittedName>
</protein>
<sequence>MYASCINRNPVQKRGNTRKTIKKWITIVFQATRNLVIGKSYSCYSHFSPFLYIISKEKQSAFVKAEECQKHGALKDKTQVNSSCCGPRCQTETPTACSPFLCGQHFGVGIISGLLIIQLITGQDPAGKA</sequence>
<keyword evidence="2" id="KW-1185">Reference proteome</keyword>
<accession>A0A372LCR9</accession>
<name>A0A372LCR9_9BACI</name>
<dbReference type="AlphaFoldDB" id="A0A372LCR9"/>
<evidence type="ECO:0000313" key="1">
    <source>
        <dbReference type="EMBL" id="RFU63741.1"/>
    </source>
</evidence>
<comment type="caution">
    <text evidence="1">The sequence shown here is derived from an EMBL/GenBank/DDBJ whole genome shotgun (WGS) entry which is preliminary data.</text>
</comment>
<evidence type="ECO:0000313" key="2">
    <source>
        <dbReference type="Proteomes" id="UP000262939"/>
    </source>
</evidence>
<dbReference type="Proteomes" id="UP000262939">
    <property type="component" value="Unassembled WGS sequence"/>
</dbReference>